<dbReference type="AlphaFoldDB" id="F3KUF5"/>
<reference evidence="9 10" key="1">
    <citation type="journal article" date="2011" name="EMBO J.">
        <title>Structural diversity of bacterial flagellar motors.</title>
        <authorList>
            <person name="Chen S."/>
            <person name="Beeby M."/>
            <person name="Murphy G.E."/>
            <person name="Leadbetter J.R."/>
            <person name="Hendrixson D.R."/>
            <person name="Briegel A."/>
            <person name="Li Z."/>
            <person name="Shi J."/>
            <person name="Tocheva E.I."/>
            <person name="Muller A."/>
            <person name="Dobro M.J."/>
            <person name="Jensen G.J."/>
        </authorList>
    </citation>
    <scope>NUCLEOTIDE SEQUENCE [LARGE SCALE GENOMIC DNA]</scope>
    <source>
        <strain evidence="9 10">ATCC 19624</strain>
    </source>
</reference>
<evidence type="ECO:0000313" key="9">
    <source>
        <dbReference type="EMBL" id="EGI76532.1"/>
    </source>
</evidence>
<dbReference type="PANTHER" id="PTHR30246:SF1">
    <property type="entry name" value="2-DEHYDRO-3-DEOXY-6-PHOSPHOGALACTONATE ALDOLASE-RELATED"/>
    <property type="match status" value="1"/>
</dbReference>
<dbReference type="Pfam" id="PF01081">
    <property type="entry name" value="Aldolase"/>
    <property type="match status" value="1"/>
</dbReference>
<dbReference type="STRING" id="887062.HGR_10445"/>
<dbReference type="PROSITE" id="PS00160">
    <property type="entry name" value="ALDOLASE_KDPG_KHG_2"/>
    <property type="match status" value="1"/>
</dbReference>
<comment type="pathway">
    <text evidence="2">Carbohydrate acid metabolism; 2-dehydro-3-deoxy-D-gluconate degradation; D-glyceraldehyde 3-phosphate and pyruvate from 2-dehydro-3-deoxy-D-gluconate: step 2/2.</text>
</comment>
<comment type="caution">
    <text evidence="9">The sequence shown here is derived from an EMBL/GenBank/DDBJ whole genome shotgun (WGS) entry which is preliminary data.</text>
</comment>
<dbReference type="Gene3D" id="3.20.20.70">
    <property type="entry name" value="Aldolase class I"/>
    <property type="match status" value="1"/>
</dbReference>
<keyword evidence="10" id="KW-1185">Reference proteome</keyword>
<comment type="catalytic activity">
    <reaction evidence="1">
        <text>2-dehydro-3-deoxy-6-phospho-D-gluconate = D-glyceraldehyde 3-phosphate + pyruvate</text>
        <dbReference type="Rhea" id="RHEA:17089"/>
        <dbReference type="ChEBI" id="CHEBI:15361"/>
        <dbReference type="ChEBI" id="CHEBI:57569"/>
        <dbReference type="ChEBI" id="CHEBI:59776"/>
        <dbReference type="EC" id="4.1.2.14"/>
    </reaction>
</comment>
<evidence type="ECO:0000256" key="7">
    <source>
        <dbReference type="ARBA" id="ARBA00023270"/>
    </source>
</evidence>
<comment type="similarity">
    <text evidence="3">Belongs to the KHG/KDPG aldolase family.</text>
</comment>
<dbReference type="InterPro" id="IPR013785">
    <property type="entry name" value="Aldolase_TIM"/>
</dbReference>
<dbReference type="InterPro" id="IPR031338">
    <property type="entry name" value="KDPG/KHG_AS_2"/>
</dbReference>
<name>F3KUF5_9BURK</name>
<organism evidence="9 10">
    <name type="scientific">Hylemonella gracilis ATCC 19624</name>
    <dbReference type="NCBI Taxonomy" id="887062"/>
    <lineage>
        <taxon>Bacteria</taxon>
        <taxon>Pseudomonadati</taxon>
        <taxon>Pseudomonadota</taxon>
        <taxon>Betaproteobacteria</taxon>
        <taxon>Burkholderiales</taxon>
        <taxon>Comamonadaceae</taxon>
        <taxon>Hylemonella</taxon>
    </lineage>
</organism>
<evidence type="ECO:0000256" key="5">
    <source>
        <dbReference type="ARBA" id="ARBA00013063"/>
    </source>
</evidence>
<dbReference type="NCBIfam" id="TIGR01182">
    <property type="entry name" value="eda"/>
    <property type="match status" value="1"/>
</dbReference>
<evidence type="ECO:0000313" key="10">
    <source>
        <dbReference type="Proteomes" id="UP000016368"/>
    </source>
</evidence>
<dbReference type="EMBL" id="AEGR01000061">
    <property type="protein sequence ID" value="EGI76532.1"/>
    <property type="molecule type" value="Genomic_DNA"/>
</dbReference>
<gene>
    <name evidence="9" type="ORF">HGR_10445</name>
</gene>
<dbReference type="InterPro" id="IPR000887">
    <property type="entry name" value="Aldlse_KDPG_KHG"/>
</dbReference>
<dbReference type="InterPro" id="IPR031337">
    <property type="entry name" value="KDPG/KHG_AS_1"/>
</dbReference>
<dbReference type="CDD" id="cd00452">
    <property type="entry name" value="KDPG_aldolase"/>
    <property type="match status" value="1"/>
</dbReference>
<dbReference type="SUPFAM" id="SSF51569">
    <property type="entry name" value="Aldolase"/>
    <property type="match status" value="1"/>
</dbReference>
<keyword evidence="8" id="KW-0119">Carbohydrate metabolism</keyword>
<protein>
    <recommendedName>
        <fullName evidence="5">2-dehydro-3-deoxy-phosphogluconate aldolase</fullName>
        <ecNumber evidence="5">4.1.2.14</ecNumber>
    </recommendedName>
</protein>
<dbReference type="GO" id="GO:0008675">
    <property type="term" value="F:2-dehydro-3-deoxy-phosphogluconate aldolase activity"/>
    <property type="evidence" value="ECO:0007669"/>
    <property type="project" value="UniProtKB-EC"/>
</dbReference>
<dbReference type="Proteomes" id="UP000016368">
    <property type="component" value="Unassembled WGS sequence"/>
</dbReference>
<dbReference type="PROSITE" id="PS00159">
    <property type="entry name" value="ALDOLASE_KDPG_KHG_1"/>
    <property type="match status" value="1"/>
</dbReference>
<evidence type="ECO:0000256" key="4">
    <source>
        <dbReference type="ARBA" id="ARBA00011233"/>
    </source>
</evidence>
<dbReference type="OrthoDB" id="9805177at2"/>
<evidence type="ECO:0000256" key="6">
    <source>
        <dbReference type="ARBA" id="ARBA00023239"/>
    </source>
</evidence>
<evidence type="ECO:0000256" key="8">
    <source>
        <dbReference type="ARBA" id="ARBA00023277"/>
    </source>
</evidence>
<keyword evidence="6" id="KW-0456">Lyase</keyword>
<comment type="subunit">
    <text evidence="4">Homotrimer.</text>
</comment>
<dbReference type="eggNOG" id="COG0800">
    <property type="taxonomic scope" value="Bacteria"/>
</dbReference>
<keyword evidence="7" id="KW-0704">Schiff base</keyword>
<accession>F3KUF5</accession>
<sequence>MTLPLSLPAFRSRIVPVVVITDPKQAAPLADALLEGGIDVIEITLRHPAALAAIEAAARHAPGLCVGAGTVTRPEEAQRVKDAGARFALSPGMTPALLDAVQAAQLPFVPGVMTPGEVMTARDAGYGLVKLFPAAQAGGLNMLKALAGPLPDMRFCPTGGVSPENLSSFLQQPNVALVGGSWLTPADVLTRGDWATVTRLAREASAQAQSLAAQAGA</sequence>
<dbReference type="NCBIfam" id="NF004325">
    <property type="entry name" value="PRK05718.1"/>
    <property type="match status" value="1"/>
</dbReference>
<dbReference type="EC" id="4.1.2.14" evidence="5"/>
<evidence type="ECO:0000256" key="3">
    <source>
        <dbReference type="ARBA" id="ARBA00006906"/>
    </source>
</evidence>
<proteinExistence type="inferred from homology"/>
<evidence type="ECO:0000256" key="2">
    <source>
        <dbReference type="ARBA" id="ARBA00004736"/>
    </source>
</evidence>
<dbReference type="RefSeq" id="WP_006298157.1">
    <property type="nucleotide sequence ID" value="NZ_AEGR01000061.1"/>
</dbReference>
<dbReference type="PANTHER" id="PTHR30246">
    <property type="entry name" value="2-KETO-3-DEOXY-6-PHOSPHOGLUCONATE ALDOLASE"/>
    <property type="match status" value="1"/>
</dbReference>
<evidence type="ECO:0000256" key="1">
    <source>
        <dbReference type="ARBA" id="ARBA00000654"/>
    </source>
</evidence>